<keyword evidence="2" id="KW-0472">Membrane</keyword>
<feature type="transmembrane region" description="Helical" evidence="2">
    <location>
        <begin position="138"/>
        <end position="159"/>
    </location>
</feature>
<evidence type="ECO:0000313" key="4">
    <source>
        <dbReference type="Proteomes" id="UP001241758"/>
    </source>
</evidence>
<evidence type="ECO:0000256" key="2">
    <source>
        <dbReference type="SAM" id="Phobius"/>
    </source>
</evidence>
<reference evidence="3 4" key="1">
    <citation type="submission" date="2023-05" db="EMBL/GenBank/DDBJ databases">
        <title>Actinoplanes sp. NEAU-A12 genome sequencing.</title>
        <authorList>
            <person name="Wang Z.-S."/>
        </authorList>
    </citation>
    <scope>NUCLEOTIDE SEQUENCE [LARGE SCALE GENOMIC DNA]</scope>
    <source>
        <strain evidence="3 4">NEAU-A12</strain>
    </source>
</reference>
<keyword evidence="2" id="KW-0812">Transmembrane</keyword>
<proteinExistence type="predicted"/>
<feature type="transmembrane region" description="Helical" evidence="2">
    <location>
        <begin position="171"/>
        <end position="188"/>
    </location>
</feature>
<feature type="transmembrane region" description="Helical" evidence="2">
    <location>
        <begin position="200"/>
        <end position="217"/>
    </location>
</feature>
<evidence type="ECO:0000313" key="3">
    <source>
        <dbReference type="EMBL" id="MDI6100365.1"/>
    </source>
</evidence>
<dbReference type="RefSeq" id="WP_282761098.1">
    <property type="nucleotide sequence ID" value="NZ_JASCTH010000010.1"/>
</dbReference>
<feature type="transmembrane region" description="Helical" evidence="2">
    <location>
        <begin position="96"/>
        <end position="118"/>
    </location>
</feature>
<protein>
    <submittedName>
        <fullName evidence="3">DUF998 domain-containing protein</fullName>
    </submittedName>
</protein>
<evidence type="ECO:0000256" key="1">
    <source>
        <dbReference type="SAM" id="MobiDB-lite"/>
    </source>
</evidence>
<name>A0ABT6WKU7_9ACTN</name>
<keyword evidence="2" id="KW-1133">Transmembrane helix</keyword>
<sequence>MTHTPPAAHRDDRPETTAQRTPAAHAATAAFVAGTAFLALLALIHVIRPDVSTARQTTSEYAAGGLGWLMVLAFLLSAAGYGALAVAVMARRPRRLARAGAIILLLAAGGTVVGAVFVTDPAGTPPDELSTSGTLHGVGAGLALMLLPVAALLIGPGLARDGGAPTTGGRVLRWTAGLPLAALIVFLAARTVPVGWSERVLVVAYAAWQIIVARVLTHRTVR</sequence>
<organism evidence="3 4">
    <name type="scientific">Actinoplanes sandaracinus</name>
    <dbReference type="NCBI Taxonomy" id="3045177"/>
    <lineage>
        <taxon>Bacteria</taxon>
        <taxon>Bacillati</taxon>
        <taxon>Actinomycetota</taxon>
        <taxon>Actinomycetes</taxon>
        <taxon>Micromonosporales</taxon>
        <taxon>Micromonosporaceae</taxon>
        <taxon>Actinoplanes</taxon>
    </lineage>
</organism>
<feature type="region of interest" description="Disordered" evidence="1">
    <location>
        <begin position="1"/>
        <end position="21"/>
    </location>
</feature>
<keyword evidence="4" id="KW-1185">Reference proteome</keyword>
<feature type="transmembrane region" description="Helical" evidence="2">
    <location>
        <begin position="23"/>
        <end position="47"/>
    </location>
</feature>
<gene>
    <name evidence="3" type="ORF">QLQ12_17295</name>
</gene>
<dbReference type="Proteomes" id="UP001241758">
    <property type="component" value="Unassembled WGS sequence"/>
</dbReference>
<accession>A0ABT6WKU7</accession>
<comment type="caution">
    <text evidence="3">The sequence shown here is derived from an EMBL/GenBank/DDBJ whole genome shotgun (WGS) entry which is preliminary data.</text>
</comment>
<dbReference type="InterPro" id="IPR009339">
    <property type="entry name" value="DUF998"/>
</dbReference>
<dbReference type="EMBL" id="JASCTH010000010">
    <property type="protein sequence ID" value="MDI6100365.1"/>
    <property type="molecule type" value="Genomic_DNA"/>
</dbReference>
<dbReference type="Pfam" id="PF06197">
    <property type="entry name" value="DUF998"/>
    <property type="match status" value="1"/>
</dbReference>
<feature type="transmembrane region" description="Helical" evidence="2">
    <location>
        <begin position="67"/>
        <end position="89"/>
    </location>
</feature>